<organism evidence="2 3">
    <name type="scientific">Chitinophaga alhagiae</name>
    <dbReference type="NCBI Taxonomy" id="2203219"/>
    <lineage>
        <taxon>Bacteria</taxon>
        <taxon>Pseudomonadati</taxon>
        <taxon>Bacteroidota</taxon>
        <taxon>Chitinophagia</taxon>
        <taxon>Chitinophagales</taxon>
        <taxon>Chitinophagaceae</taxon>
        <taxon>Chitinophaga</taxon>
    </lineage>
</organism>
<feature type="transmembrane region" description="Helical" evidence="1">
    <location>
        <begin position="238"/>
        <end position="259"/>
    </location>
</feature>
<feature type="transmembrane region" description="Helical" evidence="1">
    <location>
        <begin position="54"/>
        <end position="76"/>
    </location>
</feature>
<evidence type="ECO:0008006" key="4">
    <source>
        <dbReference type="Google" id="ProtNLM"/>
    </source>
</evidence>
<feature type="transmembrane region" description="Helical" evidence="1">
    <location>
        <begin position="385"/>
        <end position="401"/>
    </location>
</feature>
<sequence length="443" mass="49888">MRFLLFITRLKCRAFLQNGGADGWMRVLFSLLMLLVVVFYAIGTGYLLNYLGGAQQVLIFGINCTAAAFTLLKGYFPNNTPFRSIFLPVHPLPAWRKMGLQLVYDLLTPFYLLVVIFYLVLLLTADAFTPAALLNSLLYLGMFYLLERILKMQQASRFMPLLTVCSLAIAAGGAYLQWRAMFSIYAPVAGVLLLMVVYSLVYRQAARTSLTGRRLVHGAGVQTVAAAFWAAVIRRKPVRTALVIGVVFKLIFCALILFTLQRNRARFDTDLNVLLAIFCSPLMLCTYLVNNLPGYMPQVFSKTAYLATPGALFKRFLRVYVRFAVPDMLLALGVLLAVETSFRYPLFLLFAYINAAILGFFISVLAPKKVTKGLDFTSFRTNTSIAGNLITGLFIYALFYFSRSPGWFFVIETAFLIIALLVYHFSYKKDYDHLVRSMTAKII</sequence>
<name>A0ABM6W8T0_9BACT</name>
<keyword evidence="1" id="KW-1133">Transmembrane helix</keyword>
<keyword evidence="1" id="KW-0812">Transmembrane</keyword>
<gene>
    <name evidence="2" type="ORF">DLD77_00665</name>
</gene>
<feature type="transmembrane region" description="Helical" evidence="1">
    <location>
        <begin position="271"/>
        <end position="289"/>
    </location>
</feature>
<feature type="transmembrane region" description="Helical" evidence="1">
    <location>
        <begin position="214"/>
        <end position="232"/>
    </location>
</feature>
<feature type="transmembrane region" description="Helical" evidence="1">
    <location>
        <begin position="184"/>
        <end position="202"/>
    </location>
</feature>
<feature type="transmembrane region" description="Helical" evidence="1">
    <location>
        <begin position="407"/>
        <end position="426"/>
    </location>
</feature>
<accession>A0ABM6W8T0</accession>
<evidence type="ECO:0000313" key="3">
    <source>
        <dbReference type="Proteomes" id="UP000246099"/>
    </source>
</evidence>
<keyword evidence="1" id="KW-0472">Membrane</keyword>
<proteinExistence type="predicted"/>
<evidence type="ECO:0000256" key="1">
    <source>
        <dbReference type="SAM" id="Phobius"/>
    </source>
</evidence>
<feature type="transmembrane region" description="Helical" evidence="1">
    <location>
        <begin position="344"/>
        <end position="365"/>
    </location>
</feature>
<feature type="transmembrane region" description="Helical" evidence="1">
    <location>
        <begin position="102"/>
        <end position="121"/>
    </location>
</feature>
<feature type="transmembrane region" description="Helical" evidence="1">
    <location>
        <begin position="158"/>
        <end position="178"/>
    </location>
</feature>
<feature type="transmembrane region" description="Helical" evidence="1">
    <location>
        <begin position="27"/>
        <end position="48"/>
    </location>
</feature>
<keyword evidence="3" id="KW-1185">Reference proteome</keyword>
<protein>
    <recommendedName>
        <fullName evidence="4">Polysaccharide biosynthesis protein C-terminal domain-containing protein</fullName>
    </recommendedName>
</protein>
<evidence type="ECO:0000313" key="2">
    <source>
        <dbReference type="EMBL" id="AWO00322.1"/>
    </source>
</evidence>
<dbReference type="RefSeq" id="WP_119075621.1">
    <property type="nucleotide sequence ID" value="NZ_CP029600.1"/>
</dbReference>
<feature type="transmembrane region" description="Helical" evidence="1">
    <location>
        <begin position="127"/>
        <end position="146"/>
    </location>
</feature>
<dbReference type="Proteomes" id="UP000246099">
    <property type="component" value="Chromosome"/>
</dbReference>
<dbReference type="EMBL" id="CP029600">
    <property type="protein sequence ID" value="AWO00322.1"/>
    <property type="molecule type" value="Genomic_DNA"/>
</dbReference>
<reference evidence="2 3" key="1">
    <citation type="submission" date="2018-05" db="EMBL/GenBank/DDBJ databases">
        <title>Chitinophaga sp. nov., isolated from rhizosphere soil of Alhagi.</title>
        <authorList>
            <person name="Liu Y."/>
        </authorList>
    </citation>
    <scope>NUCLEOTIDE SEQUENCE [LARGE SCALE GENOMIC DNA]</scope>
    <source>
        <strain evidence="2 3">T22</strain>
    </source>
</reference>